<accession>A0A0C1EJB3</accession>
<dbReference type="AlphaFoldDB" id="A0A0C1EJB3"/>
<evidence type="ECO:0000313" key="1">
    <source>
        <dbReference type="EMBL" id="KIA76644.1"/>
    </source>
</evidence>
<proteinExistence type="predicted"/>
<dbReference type="PATRIC" id="fig|83552.4.peg.2292"/>
<organism evidence="1 2">
    <name type="scientific">Parachlamydia acanthamoebae</name>
    <dbReference type="NCBI Taxonomy" id="83552"/>
    <lineage>
        <taxon>Bacteria</taxon>
        <taxon>Pseudomonadati</taxon>
        <taxon>Chlamydiota</taxon>
        <taxon>Chlamydiia</taxon>
        <taxon>Parachlamydiales</taxon>
        <taxon>Parachlamydiaceae</taxon>
        <taxon>Parachlamydia</taxon>
    </lineage>
</organism>
<name>A0A0C1EJB3_9BACT</name>
<dbReference type="EMBL" id="JSAM01000111">
    <property type="protein sequence ID" value="KIA76644.1"/>
    <property type="molecule type" value="Genomic_DNA"/>
</dbReference>
<gene>
    <name evidence="1" type="ORF">DB43_AA00690</name>
</gene>
<protein>
    <submittedName>
        <fullName evidence="1">Uncharacterized protein</fullName>
    </submittedName>
</protein>
<dbReference type="Proteomes" id="UP000031307">
    <property type="component" value="Unassembled WGS sequence"/>
</dbReference>
<sequence>MSKIPYVFLAIPHEFLTEDFLKDPIMIRFIVWMIKRISTNSSLVPLKGMRKQLLLDPFEFMFGRETCALAAGVSLKNARTRLEQLIGLGYVKKVAGKGASTYSVYSLQTSAFRQNSGQQKEQQLEQQTGQPTGHNLEAQILNSKIIKETHNVISKDVDRSPLSNKQKSDLQGLLAYCQDKSLQISERALRRWLRLYESQRIVDHLALLVDGIDGIKKPEAWMEAALKKIFLF</sequence>
<comment type="caution">
    <text evidence="1">The sequence shown here is derived from an EMBL/GenBank/DDBJ whole genome shotgun (WGS) entry which is preliminary data.</text>
</comment>
<reference evidence="1 2" key="1">
    <citation type="journal article" date="2014" name="Mol. Biol. Evol.">
        <title>Massive expansion of Ubiquitination-related gene families within the Chlamydiae.</title>
        <authorList>
            <person name="Domman D."/>
            <person name="Collingro A."/>
            <person name="Lagkouvardos I."/>
            <person name="Gehre L."/>
            <person name="Weinmaier T."/>
            <person name="Rattei T."/>
            <person name="Subtil A."/>
            <person name="Horn M."/>
        </authorList>
    </citation>
    <scope>NUCLEOTIDE SEQUENCE [LARGE SCALE GENOMIC DNA]</scope>
    <source>
        <strain evidence="1 2">OEW1</strain>
    </source>
</reference>
<dbReference type="RefSeq" id="WP_013925777.1">
    <property type="nucleotide sequence ID" value="NZ_JSAM01000111.1"/>
</dbReference>
<evidence type="ECO:0000313" key="2">
    <source>
        <dbReference type="Proteomes" id="UP000031307"/>
    </source>
</evidence>